<sequence>MANFNFLPKSLQRLNLFDISTYKQFTSIVAQH</sequence>
<dbReference type="EMBL" id="GGEC01056392">
    <property type="protein sequence ID" value="MBX36876.1"/>
    <property type="molecule type" value="Transcribed_RNA"/>
</dbReference>
<organism evidence="1">
    <name type="scientific">Rhizophora mucronata</name>
    <name type="common">Asiatic mangrove</name>
    <dbReference type="NCBI Taxonomy" id="61149"/>
    <lineage>
        <taxon>Eukaryota</taxon>
        <taxon>Viridiplantae</taxon>
        <taxon>Streptophyta</taxon>
        <taxon>Embryophyta</taxon>
        <taxon>Tracheophyta</taxon>
        <taxon>Spermatophyta</taxon>
        <taxon>Magnoliopsida</taxon>
        <taxon>eudicotyledons</taxon>
        <taxon>Gunneridae</taxon>
        <taxon>Pentapetalae</taxon>
        <taxon>rosids</taxon>
        <taxon>fabids</taxon>
        <taxon>Malpighiales</taxon>
        <taxon>Rhizophoraceae</taxon>
        <taxon>Rhizophora</taxon>
    </lineage>
</organism>
<reference evidence="1" key="1">
    <citation type="submission" date="2018-02" db="EMBL/GenBank/DDBJ databases">
        <title>Rhizophora mucronata_Transcriptome.</title>
        <authorList>
            <person name="Meera S.P."/>
            <person name="Sreeshan A."/>
            <person name="Augustine A."/>
        </authorList>
    </citation>
    <scope>NUCLEOTIDE SEQUENCE</scope>
    <source>
        <tissue evidence="1">Leaf</tissue>
    </source>
</reference>
<proteinExistence type="predicted"/>
<dbReference type="AlphaFoldDB" id="A0A2P2N363"/>
<evidence type="ECO:0000313" key="1">
    <source>
        <dbReference type="EMBL" id="MBX36876.1"/>
    </source>
</evidence>
<accession>A0A2P2N363</accession>
<protein>
    <submittedName>
        <fullName evidence="1">Uncharacterized protein</fullName>
    </submittedName>
</protein>
<name>A0A2P2N363_RHIMU</name>